<evidence type="ECO:0000256" key="2">
    <source>
        <dbReference type="ARBA" id="ARBA00011006"/>
    </source>
</evidence>
<comment type="similarity">
    <text evidence="2">Belongs to the UPF0410 family.</text>
</comment>
<organism evidence="8 9">
    <name type="scientific">Cypionkella sinensis</name>
    <dbReference type="NCBI Taxonomy" id="1756043"/>
    <lineage>
        <taxon>Bacteria</taxon>
        <taxon>Pseudomonadati</taxon>
        <taxon>Pseudomonadota</taxon>
        <taxon>Alphaproteobacteria</taxon>
        <taxon>Rhodobacterales</taxon>
        <taxon>Paracoccaceae</taxon>
        <taxon>Cypionkella</taxon>
    </lineage>
</organism>
<keyword evidence="4 7" id="KW-0812">Transmembrane</keyword>
<gene>
    <name evidence="8" type="ORF">ACFOGH_10070</name>
</gene>
<reference evidence="9" key="1">
    <citation type="journal article" date="2019" name="Int. J. Syst. Evol. Microbiol.">
        <title>The Global Catalogue of Microorganisms (GCM) 10K type strain sequencing project: providing services to taxonomists for standard genome sequencing and annotation.</title>
        <authorList>
            <consortium name="The Broad Institute Genomics Platform"/>
            <consortium name="The Broad Institute Genome Sequencing Center for Infectious Disease"/>
            <person name="Wu L."/>
            <person name="Ma J."/>
        </authorList>
    </citation>
    <scope>NUCLEOTIDE SEQUENCE [LARGE SCALE GENOMIC DNA]</scope>
    <source>
        <strain evidence="9">KCTC 52039</strain>
    </source>
</reference>
<proteinExistence type="inferred from homology"/>
<keyword evidence="3" id="KW-1003">Cell membrane</keyword>
<feature type="transmembrane region" description="Helical" evidence="7">
    <location>
        <begin position="31"/>
        <end position="52"/>
    </location>
</feature>
<evidence type="ECO:0000313" key="8">
    <source>
        <dbReference type="EMBL" id="MFC3181332.1"/>
    </source>
</evidence>
<accession>A0ABV7J1U7</accession>
<dbReference type="Proteomes" id="UP001595547">
    <property type="component" value="Unassembled WGS sequence"/>
</dbReference>
<dbReference type="RefSeq" id="WP_380072938.1">
    <property type="nucleotide sequence ID" value="NZ_JBHRTO010000001.1"/>
</dbReference>
<evidence type="ECO:0000256" key="6">
    <source>
        <dbReference type="ARBA" id="ARBA00023136"/>
    </source>
</evidence>
<evidence type="ECO:0000256" key="4">
    <source>
        <dbReference type="ARBA" id="ARBA00022692"/>
    </source>
</evidence>
<keyword evidence="6 7" id="KW-0472">Membrane</keyword>
<sequence length="84" mass="8618">MGIESLLIFLLIGAIAGWLAGQIVSGYGFGLLGNIVIGIVGAFIAGLLFPRIGFVLDGGILASIVHATIGAVILLFLIKLVKRA</sequence>
<evidence type="ECO:0000256" key="5">
    <source>
        <dbReference type="ARBA" id="ARBA00022989"/>
    </source>
</evidence>
<protein>
    <submittedName>
        <fullName evidence="8">GlsB/YeaQ/YmgE family stress response membrane protein</fullName>
    </submittedName>
</protein>
<dbReference type="Pfam" id="PF04226">
    <property type="entry name" value="Transgly_assoc"/>
    <property type="match status" value="1"/>
</dbReference>
<evidence type="ECO:0000256" key="3">
    <source>
        <dbReference type="ARBA" id="ARBA00022475"/>
    </source>
</evidence>
<name>A0ABV7J1U7_9RHOB</name>
<dbReference type="EMBL" id="JBHRTO010000001">
    <property type="protein sequence ID" value="MFC3181332.1"/>
    <property type="molecule type" value="Genomic_DNA"/>
</dbReference>
<feature type="transmembrane region" description="Helical" evidence="7">
    <location>
        <begin position="58"/>
        <end position="78"/>
    </location>
</feature>
<feature type="transmembrane region" description="Helical" evidence="7">
    <location>
        <begin position="6"/>
        <end position="24"/>
    </location>
</feature>
<evidence type="ECO:0000256" key="7">
    <source>
        <dbReference type="SAM" id="Phobius"/>
    </source>
</evidence>
<comment type="caution">
    <text evidence="8">The sequence shown here is derived from an EMBL/GenBank/DDBJ whole genome shotgun (WGS) entry which is preliminary data.</text>
</comment>
<dbReference type="PANTHER" id="PTHR33884:SF3">
    <property type="entry name" value="UPF0410 PROTEIN YMGE"/>
    <property type="match status" value="1"/>
</dbReference>
<keyword evidence="9" id="KW-1185">Reference proteome</keyword>
<evidence type="ECO:0000256" key="1">
    <source>
        <dbReference type="ARBA" id="ARBA00004651"/>
    </source>
</evidence>
<keyword evidence="5 7" id="KW-1133">Transmembrane helix</keyword>
<evidence type="ECO:0000313" key="9">
    <source>
        <dbReference type="Proteomes" id="UP001595547"/>
    </source>
</evidence>
<dbReference type="InterPro" id="IPR007341">
    <property type="entry name" value="Transgly_assoc"/>
</dbReference>
<dbReference type="PANTHER" id="PTHR33884">
    <property type="entry name" value="UPF0410 PROTEIN YMGE"/>
    <property type="match status" value="1"/>
</dbReference>
<comment type="subcellular location">
    <subcellularLocation>
        <location evidence="1">Cell membrane</location>
        <topology evidence="1">Multi-pass membrane protein</topology>
    </subcellularLocation>
</comment>